<feature type="transmembrane region" description="Helical" evidence="1">
    <location>
        <begin position="26"/>
        <end position="47"/>
    </location>
</feature>
<evidence type="ECO:0000256" key="1">
    <source>
        <dbReference type="SAM" id="Phobius"/>
    </source>
</evidence>
<dbReference type="InterPro" id="IPR029063">
    <property type="entry name" value="SAM-dependent_MTases_sf"/>
</dbReference>
<gene>
    <name evidence="2" type="ORF">METZ01_LOCUS381597</name>
</gene>
<sequence length="195" mass="23633">MKFLTYYNLYYKWKFRKPYSKKRKKFFLNLVKLIFLPFKYLLDSFFLPPIINLDSYSLKNNHLFKFTLDNLFQHFNSDKGSLATFQYMQASKRKKTKIKSMSYSGFYEKKFSKIRHNKLDILEIGNFYGNGIASFYFYFKESNLFAYDIFPDLLRFKSQRIKNKHTNFSSEKSIENNFFNNSQMFNIIIDDASHT</sequence>
<dbReference type="EMBL" id="UINC01141169">
    <property type="protein sequence ID" value="SVD28743.1"/>
    <property type="molecule type" value="Genomic_DNA"/>
</dbReference>
<keyword evidence="1" id="KW-0812">Transmembrane</keyword>
<evidence type="ECO:0000313" key="2">
    <source>
        <dbReference type="EMBL" id="SVD28743.1"/>
    </source>
</evidence>
<name>A0A382U3A1_9ZZZZ</name>
<proteinExistence type="predicted"/>
<organism evidence="2">
    <name type="scientific">marine metagenome</name>
    <dbReference type="NCBI Taxonomy" id="408172"/>
    <lineage>
        <taxon>unclassified sequences</taxon>
        <taxon>metagenomes</taxon>
        <taxon>ecological metagenomes</taxon>
    </lineage>
</organism>
<keyword evidence="1" id="KW-0472">Membrane</keyword>
<feature type="non-terminal residue" evidence="2">
    <location>
        <position position="195"/>
    </location>
</feature>
<accession>A0A382U3A1</accession>
<protein>
    <submittedName>
        <fullName evidence="2">Uncharacterized protein</fullName>
    </submittedName>
</protein>
<dbReference type="Gene3D" id="3.40.50.150">
    <property type="entry name" value="Vaccinia Virus protein VP39"/>
    <property type="match status" value="1"/>
</dbReference>
<dbReference type="AlphaFoldDB" id="A0A382U3A1"/>
<keyword evidence="1" id="KW-1133">Transmembrane helix</keyword>
<reference evidence="2" key="1">
    <citation type="submission" date="2018-05" db="EMBL/GenBank/DDBJ databases">
        <authorList>
            <person name="Lanie J.A."/>
            <person name="Ng W.-L."/>
            <person name="Kazmierczak K.M."/>
            <person name="Andrzejewski T.M."/>
            <person name="Davidsen T.M."/>
            <person name="Wayne K.J."/>
            <person name="Tettelin H."/>
            <person name="Glass J.I."/>
            <person name="Rusch D."/>
            <person name="Podicherti R."/>
            <person name="Tsui H.-C.T."/>
            <person name="Winkler M.E."/>
        </authorList>
    </citation>
    <scope>NUCLEOTIDE SEQUENCE</scope>
</reference>